<dbReference type="SUPFAM" id="SSF53474">
    <property type="entry name" value="alpha/beta-Hydrolases"/>
    <property type="match status" value="1"/>
</dbReference>
<dbReference type="InterPro" id="IPR029058">
    <property type="entry name" value="AB_hydrolase_fold"/>
</dbReference>
<sequence>MAPTRLIPSTGLSIAVREHTPPGPDRATVVLVHGYPDQQEMWDPLVDRLERASGGSLHLVTYDVRGAGASGVPEATRDYRTELLVDDLCAVLDAVLPAGGRAHLVGHDWGSVQLWDAVTTEATDPRLHGRIASFTSISGPSLDHTAWLARHPRGRRLRLLRQALHSTYVAAFQVPVLPDLAWRHLHPAIGRLVAAQERLGGGHWGPELGRNAAHGLGLYRANVPIRPTATEARKRGRELPHTDVPVLVIRPVHDHYLTALILEDLDLICGEVRVQEVDGGHWVARTDPDTVAAHVLEHVRAHP</sequence>
<dbReference type="GO" id="GO:0016787">
    <property type="term" value="F:hydrolase activity"/>
    <property type="evidence" value="ECO:0007669"/>
    <property type="project" value="UniProtKB-KW"/>
</dbReference>
<accession>A0A7G9R7D6</accession>
<organism evidence="3 4">
    <name type="scientific">Nocardioides mesophilus</name>
    <dbReference type="NCBI Taxonomy" id="433659"/>
    <lineage>
        <taxon>Bacteria</taxon>
        <taxon>Bacillati</taxon>
        <taxon>Actinomycetota</taxon>
        <taxon>Actinomycetes</taxon>
        <taxon>Propionibacteriales</taxon>
        <taxon>Nocardioidaceae</taxon>
        <taxon>Nocardioides</taxon>
    </lineage>
</organism>
<evidence type="ECO:0000259" key="2">
    <source>
        <dbReference type="Pfam" id="PF00561"/>
    </source>
</evidence>
<reference evidence="3 4" key="1">
    <citation type="submission" date="2020-08" db="EMBL/GenBank/DDBJ databases">
        <title>Genome sequence of Nocardioides mesophilus KACC 16243T.</title>
        <authorList>
            <person name="Hyun D.-W."/>
            <person name="Bae J.-W."/>
        </authorList>
    </citation>
    <scope>NUCLEOTIDE SEQUENCE [LARGE SCALE GENOMIC DNA]</scope>
    <source>
        <strain evidence="3 4">KACC 16243</strain>
    </source>
</reference>
<proteinExistence type="predicted"/>
<dbReference type="Proteomes" id="UP000515947">
    <property type="component" value="Chromosome"/>
</dbReference>
<keyword evidence="4" id="KW-1185">Reference proteome</keyword>
<dbReference type="PANTHER" id="PTHR43329">
    <property type="entry name" value="EPOXIDE HYDROLASE"/>
    <property type="match status" value="1"/>
</dbReference>
<dbReference type="PRINTS" id="PR00412">
    <property type="entry name" value="EPOXHYDRLASE"/>
</dbReference>
<evidence type="ECO:0000313" key="4">
    <source>
        <dbReference type="Proteomes" id="UP000515947"/>
    </source>
</evidence>
<dbReference type="InterPro" id="IPR000639">
    <property type="entry name" value="Epox_hydrolase-like"/>
</dbReference>
<gene>
    <name evidence="3" type="ORF">H9L09_13030</name>
</gene>
<evidence type="ECO:0000313" key="3">
    <source>
        <dbReference type="EMBL" id="QNN51511.1"/>
    </source>
</evidence>
<dbReference type="RefSeq" id="WP_187577347.1">
    <property type="nucleotide sequence ID" value="NZ_CP060713.1"/>
</dbReference>
<evidence type="ECO:0000256" key="1">
    <source>
        <dbReference type="ARBA" id="ARBA00022801"/>
    </source>
</evidence>
<keyword evidence="1 3" id="KW-0378">Hydrolase</keyword>
<dbReference type="EMBL" id="CP060713">
    <property type="protein sequence ID" value="QNN51511.1"/>
    <property type="molecule type" value="Genomic_DNA"/>
</dbReference>
<dbReference type="Gene3D" id="3.40.50.1820">
    <property type="entry name" value="alpha/beta hydrolase"/>
    <property type="match status" value="1"/>
</dbReference>
<dbReference type="Pfam" id="PF00561">
    <property type="entry name" value="Abhydrolase_1"/>
    <property type="match status" value="1"/>
</dbReference>
<protein>
    <submittedName>
        <fullName evidence="3">Alpha/beta fold hydrolase</fullName>
    </submittedName>
</protein>
<feature type="domain" description="AB hydrolase-1" evidence="2">
    <location>
        <begin position="28"/>
        <end position="149"/>
    </location>
</feature>
<dbReference type="InterPro" id="IPR000073">
    <property type="entry name" value="AB_hydrolase_1"/>
</dbReference>
<dbReference type="AlphaFoldDB" id="A0A7G9R7D6"/>
<name>A0A7G9R7D6_9ACTN</name>
<dbReference type="KEGG" id="nmes:H9L09_13030"/>